<dbReference type="Proteomes" id="UP000469558">
    <property type="component" value="Unassembled WGS sequence"/>
</dbReference>
<keyword evidence="1" id="KW-0040">ANK repeat</keyword>
<dbReference type="CDD" id="cd14688">
    <property type="entry name" value="bZIP_YAP"/>
    <property type="match status" value="1"/>
</dbReference>
<dbReference type="OrthoDB" id="539213at2759"/>
<dbReference type="EMBL" id="QGMK01000480">
    <property type="protein sequence ID" value="TVY81433.1"/>
    <property type="molecule type" value="Genomic_DNA"/>
</dbReference>
<accession>A0A8T9CF34</accession>
<feature type="region of interest" description="Disordered" evidence="2">
    <location>
        <begin position="1"/>
        <end position="79"/>
    </location>
</feature>
<organism evidence="3 4">
    <name type="scientific">Lachnellula suecica</name>
    <dbReference type="NCBI Taxonomy" id="602035"/>
    <lineage>
        <taxon>Eukaryota</taxon>
        <taxon>Fungi</taxon>
        <taxon>Dikarya</taxon>
        <taxon>Ascomycota</taxon>
        <taxon>Pezizomycotina</taxon>
        <taxon>Leotiomycetes</taxon>
        <taxon>Helotiales</taxon>
        <taxon>Lachnaceae</taxon>
        <taxon>Lachnellula</taxon>
    </lineage>
</organism>
<proteinExistence type="predicted"/>
<feature type="compositionally biased region" description="Basic and acidic residues" evidence="2">
    <location>
        <begin position="46"/>
        <end position="65"/>
    </location>
</feature>
<dbReference type="Gene3D" id="1.25.40.20">
    <property type="entry name" value="Ankyrin repeat-containing domain"/>
    <property type="match status" value="1"/>
</dbReference>
<evidence type="ECO:0000256" key="1">
    <source>
        <dbReference type="PROSITE-ProRule" id="PRU00023"/>
    </source>
</evidence>
<evidence type="ECO:0008006" key="5">
    <source>
        <dbReference type="Google" id="ProtNLM"/>
    </source>
</evidence>
<dbReference type="InterPro" id="IPR002110">
    <property type="entry name" value="Ankyrin_rpt"/>
</dbReference>
<dbReference type="AlphaFoldDB" id="A0A8T9CF34"/>
<dbReference type="SMART" id="SM00248">
    <property type="entry name" value="ANK"/>
    <property type="match status" value="2"/>
</dbReference>
<feature type="repeat" description="ANK" evidence="1">
    <location>
        <begin position="754"/>
        <end position="780"/>
    </location>
</feature>
<comment type="caution">
    <text evidence="3">The sequence shown here is derived from an EMBL/GenBank/DDBJ whole genome shotgun (WGS) entry which is preliminary data.</text>
</comment>
<name>A0A8T9CF34_9HELO</name>
<evidence type="ECO:0000313" key="3">
    <source>
        <dbReference type="EMBL" id="TVY81433.1"/>
    </source>
</evidence>
<dbReference type="Pfam" id="PF00023">
    <property type="entry name" value="Ank"/>
    <property type="match status" value="1"/>
</dbReference>
<sequence>MRDAETMMHPFSEEGATNKGPGRRRRIMTDARKLQNRTAQQLYRQRQRDRVRESNGRKLPEDQRQLRHLQPRTSPPEPSEAIVVEHTTVPAVEQQIHGESNPIFFPNGMPSNLPPSLGLGYPQHDVTRSHEIEKDKMPRFSHDSELDMLISCSSADSTSFFDSIALAGPIDGLTATSLLDISTTNQVPSNICNPSFDLDPTAVFHMGCCYIPQNRSPVEESDLPSPLVPIEQSEIHSQNTRDSFRVSENSPNWQIMLLNSPFIRRTPGAEDIISTTSKFMNTYDRLFPESLGSRPISNPYLNFIHCSLTATLLAYIYNARCIGLEIQDLFCHKSPFYRHDATMSEDPQALLATALLAVVSVAVQLADGCIKLYMFWDSIKGAPEEVAGVMDDLLLLSTVLEDISSHKRLAPSVTVGLRCCLTKVRELNCIVEEFDLSFRSTSRRERLWSAFKATTKSKQLKRFRESLSETKSTLMLALMYQSIQHPQLCITEEEIPIVQVDPPTYIESEQHVKPGASYDTSRIVEFPGLQDKHEPAAIMSFEKKSSSSDTSSLISNRVVKTFLKHSLKLAVDNLFESGTVEDLMNNTLNRMTTFESTATGEYTSDDYNFCDPSLPQGNRQHTGSLGFEGKSTSFEGSRSRVCHQTSSIGVVVGNIWVRTSTLRMGTTSTDSGGNFQIVTSFIFYPASWLSRIGLGQGVEASLRNSKNGWQFDFNPIRAVSDSSLIFELCKIGDVRPVEHLIQRGDASIRDTSSKGWTPLHFAAANGHVDLCASLINMGADKRALVYEGPTKDTLSPITIFAVTAHEMPAEQKIRMLRLFSDCLELSDPSGDGWTVHAELKKAYNKENVPVSRNSISWLLRTTASERLVAFGPKTVWHALQHAVRSFLVHERDNRFLQRLLDPDQKDVKNTNFSQAAAMGHWLAIRASQRKLLPMVTDAGRFLHLGGFDWVEDDITPSHFVKALPVIYTTWSLALPDNIDKVEAFVSIELEDILVKMNWTESFMLESMRHREEGERKSPENVKCCSSCGDDYSRLGVGLVAPAWIAFVECIKTGHKFHCSCTEFLVKTGATIRPVLSDDRSDGESDVDEEFFRETEDDILESCEEHMRKWAETIGVDPFLDAATLLYRAQGRVWLHCYEPADLVCATCFLFHEEYIGEDGLGTEGDFSPMPESFVMFRSENYSSTVEKDG</sequence>
<gene>
    <name evidence="3" type="ORF">LSUE1_G001778</name>
</gene>
<keyword evidence="4" id="KW-1185">Reference proteome</keyword>
<protein>
    <recommendedName>
        <fullName evidence="5">Ankyrin repeat protein</fullName>
    </recommendedName>
</protein>
<dbReference type="PROSITE" id="PS50297">
    <property type="entry name" value="ANK_REP_REGION"/>
    <property type="match status" value="1"/>
</dbReference>
<dbReference type="InterPro" id="IPR036770">
    <property type="entry name" value="Ankyrin_rpt-contain_sf"/>
</dbReference>
<reference evidence="3 4" key="1">
    <citation type="submission" date="2018-05" db="EMBL/GenBank/DDBJ databases">
        <title>Genome sequencing and assembly of the regulated plant pathogen Lachnellula willkommii and related sister species for the development of diagnostic species identification markers.</title>
        <authorList>
            <person name="Giroux E."/>
            <person name="Bilodeau G."/>
        </authorList>
    </citation>
    <scope>NUCLEOTIDE SEQUENCE [LARGE SCALE GENOMIC DNA]</scope>
    <source>
        <strain evidence="3 4">CBS 268.59</strain>
    </source>
</reference>
<evidence type="ECO:0000256" key="2">
    <source>
        <dbReference type="SAM" id="MobiDB-lite"/>
    </source>
</evidence>
<dbReference type="SUPFAM" id="SSF48403">
    <property type="entry name" value="Ankyrin repeat"/>
    <property type="match status" value="1"/>
</dbReference>
<evidence type="ECO:0000313" key="4">
    <source>
        <dbReference type="Proteomes" id="UP000469558"/>
    </source>
</evidence>
<dbReference type="PROSITE" id="PS50088">
    <property type="entry name" value="ANK_REPEAT"/>
    <property type="match status" value="1"/>
</dbReference>